<keyword evidence="2" id="KW-1185">Reference proteome</keyword>
<name>A0A2G4EZK7_9CYAN</name>
<dbReference type="OrthoDB" id="578456at2"/>
<dbReference type="AlphaFoldDB" id="A0A2G4EZK7"/>
<dbReference type="Proteomes" id="UP000226442">
    <property type="component" value="Unassembled WGS sequence"/>
</dbReference>
<gene>
    <name evidence="1" type="ORF">CP500_013495</name>
</gene>
<dbReference type="RefSeq" id="WP_096831938.1">
    <property type="nucleotide sequence ID" value="NZ_NXIB02000072.1"/>
</dbReference>
<reference evidence="1" key="1">
    <citation type="submission" date="2017-10" db="EMBL/GenBank/DDBJ databases">
        <title>Draft genome sequence of the planktic cyanobacteria Tychonema bourrellyi isolated from alpine lentic freshwater.</title>
        <authorList>
            <person name="Tett A."/>
            <person name="Armanini F."/>
            <person name="Asnicar F."/>
            <person name="Boscaini A."/>
            <person name="Pasolli E."/>
            <person name="Zolfo M."/>
            <person name="Donati C."/>
            <person name="Salmaso N."/>
            <person name="Segata N."/>
        </authorList>
    </citation>
    <scope>NUCLEOTIDE SEQUENCE</scope>
    <source>
        <strain evidence="1">FEM_GT703</strain>
    </source>
</reference>
<evidence type="ECO:0008006" key="3">
    <source>
        <dbReference type="Google" id="ProtNLM"/>
    </source>
</evidence>
<proteinExistence type="predicted"/>
<evidence type="ECO:0000313" key="1">
    <source>
        <dbReference type="EMBL" id="PHX54928.1"/>
    </source>
</evidence>
<sequence>MVQAQFNLDESLWAFVQRSRQYGFQNQDELIRVALGKLQQELDSLEMSADLYTEVYAEDADLQALTDSAIAGWPE</sequence>
<dbReference type="EMBL" id="NXIB02000072">
    <property type="protein sequence ID" value="PHX54928.1"/>
    <property type="molecule type" value="Genomic_DNA"/>
</dbReference>
<evidence type="ECO:0000313" key="2">
    <source>
        <dbReference type="Proteomes" id="UP000226442"/>
    </source>
</evidence>
<accession>A0A2G4EZK7</accession>
<comment type="caution">
    <text evidence="1">The sequence shown here is derived from an EMBL/GenBank/DDBJ whole genome shotgun (WGS) entry which is preliminary data.</text>
</comment>
<protein>
    <recommendedName>
        <fullName evidence="3">CopG family transcriptional regulator</fullName>
    </recommendedName>
</protein>
<organism evidence="1 2">
    <name type="scientific">Tychonema bourrellyi FEM_GT703</name>
    <dbReference type="NCBI Taxonomy" id="2040638"/>
    <lineage>
        <taxon>Bacteria</taxon>
        <taxon>Bacillati</taxon>
        <taxon>Cyanobacteriota</taxon>
        <taxon>Cyanophyceae</taxon>
        <taxon>Oscillatoriophycideae</taxon>
        <taxon>Oscillatoriales</taxon>
        <taxon>Microcoleaceae</taxon>
        <taxon>Tychonema</taxon>
    </lineage>
</organism>